<protein>
    <submittedName>
        <fullName evidence="13">Uncharacterized protein</fullName>
    </submittedName>
</protein>
<feature type="transmembrane region" description="Helical" evidence="10">
    <location>
        <begin position="79"/>
        <end position="98"/>
    </location>
</feature>
<dbReference type="InterPro" id="IPR027417">
    <property type="entry name" value="P-loop_NTPase"/>
</dbReference>
<dbReference type="SUPFAM" id="SSF90123">
    <property type="entry name" value="ABC transporter transmembrane region"/>
    <property type="match status" value="1"/>
</dbReference>
<feature type="transmembrane region" description="Helical" evidence="10">
    <location>
        <begin position="29"/>
        <end position="59"/>
    </location>
</feature>
<dbReference type="EMBL" id="HBEL01032215">
    <property type="protein sequence ID" value="CAD8418925.1"/>
    <property type="molecule type" value="Transcribed_RNA"/>
</dbReference>
<reference evidence="13" key="1">
    <citation type="submission" date="2021-01" db="EMBL/GenBank/DDBJ databases">
        <authorList>
            <person name="Corre E."/>
            <person name="Pelletier E."/>
            <person name="Niang G."/>
            <person name="Scheremetjew M."/>
            <person name="Finn R."/>
            <person name="Kale V."/>
            <person name="Holt S."/>
            <person name="Cochrane G."/>
            <person name="Meng A."/>
            <person name="Brown T."/>
            <person name="Cohen L."/>
        </authorList>
    </citation>
    <scope>NUCLEOTIDE SEQUENCE</scope>
    <source>
        <strain evidence="13">CCAP1064/1</strain>
    </source>
</reference>
<dbReference type="PROSITE" id="PS50893">
    <property type="entry name" value="ABC_TRANSPORTER_2"/>
    <property type="match status" value="1"/>
</dbReference>
<dbReference type="Pfam" id="PF00005">
    <property type="entry name" value="ABC_tran"/>
    <property type="match status" value="1"/>
</dbReference>
<dbReference type="GO" id="GO:0140359">
    <property type="term" value="F:ABC-type transporter activity"/>
    <property type="evidence" value="ECO:0007669"/>
    <property type="project" value="InterPro"/>
</dbReference>
<gene>
    <name evidence="13" type="ORF">PINE0816_LOCUS15060</name>
</gene>
<dbReference type="Pfam" id="PF00664">
    <property type="entry name" value="ABC_membrane"/>
    <property type="match status" value="1"/>
</dbReference>
<evidence type="ECO:0000256" key="4">
    <source>
        <dbReference type="ARBA" id="ARBA00022692"/>
    </source>
</evidence>
<sequence>MRYRRKTRVLLPLKREMLVLCRGRFTKNILLLVVVPFFFFGIIFIFLLCTAIGLCTTGWVSVWTSDANYDRNSRAFYLWIYALLAVCLGIFTFFRSLLLARFSVRASYVLHKNALDSVLRGPMSFFDTTPTGRILSRFSKDLYSIDLELSDSLDFLLFGSLSVVTSLVIIVVITPFFGLAILPLMVFYVKVLNYFREVSRETKRLESISRSPVFAHFSETLGGLGTIRSYGQTDRFINDFERKLDTNTLAYYNNKTADRWLSIRLELVGSVIAGLAAVFAVHVVISDAASGTASSSNFASLAGLSVSTAIGITGLLNWVVRMFAQTEAAMTAAERMLFYTEEIPQEAPSSTSELEQVTKCDGTFPAKRAIQAKGIEKPNSDWPSKGEITLNNLKMRYRPETPLVIKGLNLVVRGGERIGIVGRTGSGKSSLLLVLLRLVEPSLDHMEDSYDPPISIDGVDILRIGLKELREKIGIIPQDPVLFSGTIRSNMDPFNKYDDKKIWHALERCGMKDTVEALPGGLYGNVAEYGDNLSQGQKQLLCLGRSLLRKCRVLLLDEATSSVDYETDATIQRTLREDFIGCTILTIAHRVNTIMDSDKILVMDDGEVGEFGAPKELIADKTSLFADIVEHAQLEQN</sequence>
<dbReference type="InterPro" id="IPR036640">
    <property type="entry name" value="ABC1_TM_sf"/>
</dbReference>
<dbReference type="Gene3D" id="1.20.1560.10">
    <property type="entry name" value="ABC transporter type 1, transmembrane domain"/>
    <property type="match status" value="1"/>
</dbReference>
<evidence type="ECO:0000256" key="5">
    <source>
        <dbReference type="ARBA" id="ARBA00022737"/>
    </source>
</evidence>
<organism evidence="13">
    <name type="scientific">Proboscia inermis</name>
    <dbReference type="NCBI Taxonomy" id="420281"/>
    <lineage>
        <taxon>Eukaryota</taxon>
        <taxon>Sar</taxon>
        <taxon>Stramenopiles</taxon>
        <taxon>Ochrophyta</taxon>
        <taxon>Bacillariophyta</taxon>
        <taxon>Coscinodiscophyceae</taxon>
        <taxon>Rhizosoleniophycidae</taxon>
        <taxon>Rhizosoleniales</taxon>
        <taxon>Rhizosoleniaceae</taxon>
        <taxon>Proboscia</taxon>
    </lineage>
</organism>
<evidence type="ECO:0000259" key="12">
    <source>
        <dbReference type="PROSITE" id="PS50929"/>
    </source>
</evidence>
<dbReference type="InterPro" id="IPR050173">
    <property type="entry name" value="ABC_transporter_C-like"/>
</dbReference>
<dbReference type="PANTHER" id="PTHR24223">
    <property type="entry name" value="ATP-BINDING CASSETTE SUB-FAMILY C"/>
    <property type="match status" value="1"/>
</dbReference>
<comment type="similarity">
    <text evidence="2">Belongs to the ABC transporter superfamily. ABCC family. Conjugate transporter (TC 3.A.1.208) subfamily.</text>
</comment>
<dbReference type="InterPro" id="IPR003439">
    <property type="entry name" value="ABC_transporter-like_ATP-bd"/>
</dbReference>
<evidence type="ECO:0000256" key="7">
    <source>
        <dbReference type="ARBA" id="ARBA00022840"/>
    </source>
</evidence>
<dbReference type="GO" id="GO:0012505">
    <property type="term" value="C:endomembrane system"/>
    <property type="evidence" value="ECO:0007669"/>
    <property type="project" value="UniProtKB-SubCell"/>
</dbReference>
<proteinExistence type="inferred from homology"/>
<evidence type="ECO:0000256" key="1">
    <source>
        <dbReference type="ARBA" id="ARBA00004127"/>
    </source>
</evidence>
<evidence type="ECO:0000256" key="3">
    <source>
        <dbReference type="ARBA" id="ARBA00022448"/>
    </source>
</evidence>
<feature type="domain" description="ABC transmembrane type-1" evidence="12">
    <location>
        <begin position="40"/>
        <end position="328"/>
    </location>
</feature>
<dbReference type="InterPro" id="IPR003593">
    <property type="entry name" value="AAA+_ATPase"/>
</dbReference>
<keyword evidence="4 10" id="KW-0812">Transmembrane</keyword>
<dbReference type="PROSITE" id="PS00211">
    <property type="entry name" value="ABC_TRANSPORTER_1"/>
    <property type="match status" value="1"/>
</dbReference>
<dbReference type="AlphaFoldDB" id="A0A7S0GGH6"/>
<dbReference type="CDD" id="cd18603">
    <property type="entry name" value="ABC_6TM_MRP1_2_3_6_D2_like"/>
    <property type="match status" value="1"/>
</dbReference>
<dbReference type="CDD" id="cd03244">
    <property type="entry name" value="ABCC_MRP_domain2"/>
    <property type="match status" value="1"/>
</dbReference>
<dbReference type="FunFam" id="1.20.1560.10:FF:000063">
    <property type="entry name" value="Multidrug resistance protein ABC transporter"/>
    <property type="match status" value="1"/>
</dbReference>
<dbReference type="SMART" id="SM00382">
    <property type="entry name" value="AAA"/>
    <property type="match status" value="1"/>
</dbReference>
<feature type="domain" description="ABC transporter" evidence="11">
    <location>
        <begin position="388"/>
        <end position="630"/>
    </location>
</feature>
<dbReference type="GO" id="GO:0016887">
    <property type="term" value="F:ATP hydrolysis activity"/>
    <property type="evidence" value="ECO:0007669"/>
    <property type="project" value="InterPro"/>
</dbReference>
<dbReference type="SUPFAM" id="SSF52540">
    <property type="entry name" value="P-loop containing nucleoside triphosphate hydrolases"/>
    <property type="match status" value="1"/>
</dbReference>
<evidence type="ECO:0000256" key="6">
    <source>
        <dbReference type="ARBA" id="ARBA00022741"/>
    </source>
</evidence>
<keyword evidence="8 10" id="KW-1133">Transmembrane helix</keyword>
<comment type="subcellular location">
    <subcellularLocation>
        <location evidence="1">Endomembrane system</location>
        <topology evidence="1">Multi-pass membrane protein</topology>
    </subcellularLocation>
</comment>
<dbReference type="InterPro" id="IPR017871">
    <property type="entry name" value="ABC_transporter-like_CS"/>
</dbReference>
<keyword evidence="9 10" id="KW-0472">Membrane</keyword>
<evidence type="ECO:0000256" key="2">
    <source>
        <dbReference type="ARBA" id="ARBA00009726"/>
    </source>
</evidence>
<dbReference type="InterPro" id="IPR011527">
    <property type="entry name" value="ABC1_TM_dom"/>
</dbReference>
<dbReference type="PROSITE" id="PS50929">
    <property type="entry name" value="ABC_TM1F"/>
    <property type="match status" value="1"/>
</dbReference>
<dbReference type="Gene3D" id="3.40.50.300">
    <property type="entry name" value="P-loop containing nucleotide triphosphate hydrolases"/>
    <property type="match status" value="1"/>
</dbReference>
<dbReference type="FunFam" id="3.40.50.300:FF:000074">
    <property type="entry name" value="Multidrug resistance-associated protein 5 isoform 1"/>
    <property type="match status" value="1"/>
</dbReference>
<evidence type="ECO:0000256" key="10">
    <source>
        <dbReference type="SAM" id="Phobius"/>
    </source>
</evidence>
<dbReference type="PANTHER" id="PTHR24223:SF456">
    <property type="entry name" value="MULTIDRUG RESISTANCE-ASSOCIATED PROTEIN LETHAL(2)03659"/>
    <property type="match status" value="1"/>
</dbReference>
<name>A0A7S0GGH6_9STRA</name>
<keyword evidence="3" id="KW-0813">Transport</keyword>
<feature type="transmembrane region" description="Helical" evidence="10">
    <location>
        <begin position="297"/>
        <end position="320"/>
    </location>
</feature>
<evidence type="ECO:0000256" key="9">
    <source>
        <dbReference type="ARBA" id="ARBA00023136"/>
    </source>
</evidence>
<keyword evidence="5" id="KW-0677">Repeat</keyword>
<keyword evidence="7" id="KW-0067">ATP-binding</keyword>
<evidence type="ECO:0000256" key="8">
    <source>
        <dbReference type="ARBA" id="ARBA00022989"/>
    </source>
</evidence>
<dbReference type="GO" id="GO:0016020">
    <property type="term" value="C:membrane"/>
    <property type="evidence" value="ECO:0007669"/>
    <property type="project" value="InterPro"/>
</dbReference>
<accession>A0A7S0GGH6</accession>
<feature type="transmembrane region" description="Helical" evidence="10">
    <location>
        <begin position="265"/>
        <end position="285"/>
    </location>
</feature>
<dbReference type="GO" id="GO:0005524">
    <property type="term" value="F:ATP binding"/>
    <property type="evidence" value="ECO:0007669"/>
    <property type="project" value="UniProtKB-KW"/>
</dbReference>
<evidence type="ECO:0000313" key="13">
    <source>
        <dbReference type="EMBL" id="CAD8418925.1"/>
    </source>
</evidence>
<keyword evidence="6" id="KW-0547">Nucleotide-binding</keyword>
<evidence type="ECO:0000259" key="11">
    <source>
        <dbReference type="PROSITE" id="PS50893"/>
    </source>
</evidence>